<dbReference type="CDD" id="cd01949">
    <property type="entry name" value="GGDEF"/>
    <property type="match status" value="1"/>
</dbReference>
<dbReference type="InterPro" id="IPR043128">
    <property type="entry name" value="Rev_trsase/Diguanyl_cyclase"/>
</dbReference>
<dbReference type="Gene3D" id="3.20.20.450">
    <property type="entry name" value="EAL domain"/>
    <property type="match status" value="1"/>
</dbReference>
<dbReference type="SUPFAM" id="SSF55781">
    <property type="entry name" value="GAF domain-like"/>
    <property type="match status" value="1"/>
</dbReference>
<dbReference type="Pfam" id="PF00990">
    <property type="entry name" value="GGDEF"/>
    <property type="match status" value="1"/>
</dbReference>
<dbReference type="CDD" id="cd01948">
    <property type="entry name" value="EAL"/>
    <property type="match status" value="1"/>
</dbReference>
<dbReference type="PANTHER" id="PTHR44757">
    <property type="entry name" value="DIGUANYLATE CYCLASE DGCP"/>
    <property type="match status" value="1"/>
</dbReference>
<dbReference type="Pfam" id="PF13426">
    <property type="entry name" value="PAS_9"/>
    <property type="match status" value="1"/>
</dbReference>
<feature type="domain" description="PAS" evidence="2">
    <location>
        <begin position="377"/>
        <end position="456"/>
    </location>
</feature>
<feature type="domain" description="PAS" evidence="2">
    <location>
        <begin position="252"/>
        <end position="328"/>
    </location>
</feature>
<dbReference type="PROSITE" id="PS50887">
    <property type="entry name" value="GGDEF"/>
    <property type="match status" value="1"/>
</dbReference>
<dbReference type="SMART" id="SM00091">
    <property type="entry name" value="PAS"/>
    <property type="match status" value="2"/>
</dbReference>
<evidence type="ECO:0000259" key="2">
    <source>
        <dbReference type="PROSITE" id="PS50112"/>
    </source>
</evidence>
<feature type="coiled-coil region" evidence="1">
    <location>
        <begin position="214"/>
        <end position="254"/>
    </location>
</feature>
<dbReference type="SMART" id="SM00086">
    <property type="entry name" value="PAC"/>
    <property type="match status" value="2"/>
</dbReference>
<dbReference type="RefSeq" id="WP_199295485.1">
    <property type="nucleotide sequence ID" value="NZ_JAMPKK010000028.1"/>
</dbReference>
<reference evidence="6 7" key="1">
    <citation type="submission" date="2022-04" db="EMBL/GenBank/DDBJ databases">
        <title>Positive selection, recombination, and allopatry shape intraspecific diversity of widespread and dominant cyanobacteria.</title>
        <authorList>
            <person name="Wei J."/>
            <person name="Shu W."/>
            <person name="Hu C."/>
        </authorList>
    </citation>
    <scope>NUCLEOTIDE SEQUENCE [LARGE SCALE GENOMIC DNA]</scope>
    <source>
        <strain evidence="6 7">GB2-A5</strain>
    </source>
</reference>
<dbReference type="SUPFAM" id="SSF141868">
    <property type="entry name" value="EAL domain-like"/>
    <property type="match status" value="1"/>
</dbReference>
<dbReference type="InterPro" id="IPR013656">
    <property type="entry name" value="PAS_4"/>
</dbReference>
<dbReference type="InterPro" id="IPR000700">
    <property type="entry name" value="PAS-assoc_C"/>
</dbReference>
<organism evidence="6 7">
    <name type="scientific">Funiculus sociatus GB2-A5</name>
    <dbReference type="NCBI Taxonomy" id="2933946"/>
    <lineage>
        <taxon>Bacteria</taxon>
        <taxon>Bacillati</taxon>
        <taxon>Cyanobacteriota</taxon>
        <taxon>Cyanophyceae</taxon>
        <taxon>Coleofasciculales</taxon>
        <taxon>Coleofasciculaceae</taxon>
        <taxon>Funiculus</taxon>
    </lineage>
</organism>
<dbReference type="PROSITE" id="PS50113">
    <property type="entry name" value="PAC"/>
    <property type="match status" value="2"/>
</dbReference>
<comment type="caution">
    <text evidence="6">The sequence shown here is derived from an EMBL/GenBank/DDBJ whole genome shotgun (WGS) entry which is preliminary data.</text>
</comment>
<feature type="domain" description="PAC" evidence="3">
    <location>
        <begin position="451"/>
        <end position="504"/>
    </location>
</feature>
<dbReference type="Pfam" id="PF01590">
    <property type="entry name" value="GAF"/>
    <property type="match status" value="1"/>
</dbReference>
<evidence type="ECO:0000256" key="1">
    <source>
        <dbReference type="SAM" id="Coils"/>
    </source>
</evidence>
<dbReference type="InterPro" id="IPR001633">
    <property type="entry name" value="EAL_dom"/>
</dbReference>
<evidence type="ECO:0000259" key="5">
    <source>
        <dbReference type="PROSITE" id="PS50887"/>
    </source>
</evidence>
<sequence>MANLSQIGIFEAKASAKEDVTNIQSGETSRVKAPIPSNEAARLQALCQYEVLDTRPEGAFDELTYLAAHICETPVALVSLVDANRQWFKSKVGVEVSETPRDIAFCAHAIMQSDLFVVPDASTDNRFATNPLVASDPNIRFYAGAPLITPAGYALGTLCVIDFVPRQLSLEQQEALLALSRQVVAQLELRRNYANLLEATLERQHTEAALRKAHDELEIRVQERTAELEKANQKLQAEIKERELAQQARRMSEERFFKAFRSSPDAIAITTLAEGRIIEVNDGFLHHTGYSREEIIGITSFELNLWANAEDRTQVMQTLQHQGTVRNQEFNFIIKSGEVRVGLVSAEIIDFDNELCVISVIRDITERNRAEEALRVQQEFLRYVIDGTSNLIFVKDCDGKFILANKAVANIYGTTVENLLGKTDADFNSNSAQIDQFLCDDGEVIASSYEKTIPEEIITDSTGKVHWFQTIKKLLVSPDGKTRQILGVSTDITDRKLAEEQLIHDAFYDKLTGLPNRALFMDRLKHANELKKRRNDYLFAVLFLDLDRFKVVNDSLGHMSGDQLLVEIARKLETCVRHVDTVARLGGDEFAILLDDITNISDATRVANQIQNKLALPFNLDGQRVFTSASIGIALGTTDYEEPEHLLRDADIAMYRAKALGRERHEVFNIAMHTRAVALLHLETDLRQAVNRQEFRLHYQPIVSLSTGQITGFEALVRWQHPERGLVSPGEFIPVAEETGLIVPIGWWVLQEACRQMRQWQGKFLGNSPLTISVNLSSKQFTQPNLALAVHQILQDTGLDAGSLRLEITESAVMENAESAISTLLQLKKLGVQLYIDDFGTGYSSLSYLHRFPIDTLKIDRSFVSRMSGDSENLEIVSTIVTLAHNLGLDVIAEGVETSEQLAQLRALKCEYGQGYFFSRPLDVKAIEVLMARECQW</sequence>
<dbReference type="InterPro" id="IPR035965">
    <property type="entry name" value="PAS-like_dom_sf"/>
</dbReference>
<protein>
    <submittedName>
        <fullName evidence="6">EAL domain-containing protein</fullName>
    </submittedName>
</protein>
<feature type="domain" description="PAC" evidence="3">
    <location>
        <begin position="326"/>
        <end position="376"/>
    </location>
</feature>
<dbReference type="PROSITE" id="PS50112">
    <property type="entry name" value="PAS"/>
    <property type="match status" value="2"/>
</dbReference>
<dbReference type="Gene3D" id="3.30.450.40">
    <property type="match status" value="1"/>
</dbReference>
<dbReference type="InterPro" id="IPR000160">
    <property type="entry name" value="GGDEF_dom"/>
</dbReference>
<evidence type="ECO:0000313" key="7">
    <source>
        <dbReference type="Proteomes" id="UP001442494"/>
    </source>
</evidence>
<keyword evidence="7" id="KW-1185">Reference proteome</keyword>
<dbReference type="SMART" id="SM00052">
    <property type="entry name" value="EAL"/>
    <property type="match status" value="1"/>
</dbReference>
<evidence type="ECO:0000313" key="6">
    <source>
        <dbReference type="EMBL" id="MEP0865551.1"/>
    </source>
</evidence>
<dbReference type="Gene3D" id="3.30.70.270">
    <property type="match status" value="1"/>
</dbReference>
<dbReference type="CDD" id="cd00130">
    <property type="entry name" value="PAS"/>
    <property type="match status" value="2"/>
</dbReference>
<feature type="domain" description="GGDEF" evidence="5">
    <location>
        <begin position="537"/>
        <end position="670"/>
    </location>
</feature>
<accession>A0ABV0JSA3</accession>
<dbReference type="InterPro" id="IPR029787">
    <property type="entry name" value="Nucleotide_cyclase"/>
</dbReference>
<proteinExistence type="predicted"/>
<dbReference type="InterPro" id="IPR001610">
    <property type="entry name" value="PAC"/>
</dbReference>
<dbReference type="Proteomes" id="UP001442494">
    <property type="component" value="Unassembled WGS sequence"/>
</dbReference>
<evidence type="ECO:0000259" key="3">
    <source>
        <dbReference type="PROSITE" id="PS50113"/>
    </source>
</evidence>
<dbReference type="NCBIfam" id="TIGR00254">
    <property type="entry name" value="GGDEF"/>
    <property type="match status" value="1"/>
</dbReference>
<dbReference type="PANTHER" id="PTHR44757:SF2">
    <property type="entry name" value="BIOFILM ARCHITECTURE MAINTENANCE PROTEIN MBAA"/>
    <property type="match status" value="1"/>
</dbReference>
<dbReference type="InterPro" id="IPR035919">
    <property type="entry name" value="EAL_sf"/>
</dbReference>
<name>A0ABV0JSA3_9CYAN</name>
<dbReference type="InterPro" id="IPR052155">
    <property type="entry name" value="Biofilm_reg_signaling"/>
</dbReference>
<dbReference type="InterPro" id="IPR029016">
    <property type="entry name" value="GAF-like_dom_sf"/>
</dbReference>
<dbReference type="SUPFAM" id="SSF55073">
    <property type="entry name" value="Nucleotide cyclase"/>
    <property type="match status" value="1"/>
</dbReference>
<dbReference type="EMBL" id="JAMPKK010000028">
    <property type="protein sequence ID" value="MEP0865551.1"/>
    <property type="molecule type" value="Genomic_DNA"/>
</dbReference>
<evidence type="ECO:0000259" key="4">
    <source>
        <dbReference type="PROSITE" id="PS50883"/>
    </source>
</evidence>
<dbReference type="Gene3D" id="3.30.450.20">
    <property type="entry name" value="PAS domain"/>
    <property type="match status" value="2"/>
</dbReference>
<dbReference type="Pfam" id="PF00563">
    <property type="entry name" value="EAL"/>
    <property type="match status" value="1"/>
</dbReference>
<dbReference type="SUPFAM" id="SSF55785">
    <property type="entry name" value="PYP-like sensor domain (PAS domain)"/>
    <property type="match status" value="2"/>
</dbReference>
<dbReference type="SMART" id="SM00267">
    <property type="entry name" value="GGDEF"/>
    <property type="match status" value="1"/>
</dbReference>
<dbReference type="InterPro" id="IPR000014">
    <property type="entry name" value="PAS"/>
</dbReference>
<feature type="domain" description="EAL" evidence="4">
    <location>
        <begin position="679"/>
        <end position="935"/>
    </location>
</feature>
<dbReference type="PROSITE" id="PS50883">
    <property type="entry name" value="EAL"/>
    <property type="match status" value="1"/>
</dbReference>
<dbReference type="Pfam" id="PF08448">
    <property type="entry name" value="PAS_4"/>
    <property type="match status" value="1"/>
</dbReference>
<gene>
    <name evidence="6" type="ORF">NDI37_13850</name>
</gene>
<dbReference type="NCBIfam" id="TIGR00229">
    <property type="entry name" value="sensory_box"/>
    <property type="match status" value="2"/>
</dbReference>
<dbReference type="InterPro" id="IPR003018">
    <property type="entry name" value="GAF"/>
</dbReference>
<keyword evidence="1" id="KW-0175">Coiled coil</keyword>
<dbReference type="SMART" id="SM00065">
    <property type="entry name" value="GAF"/>
    <property type="match status" value="1"/>
</dbReference>